<evidence type="ECO:0000313" key="2">
    <source>
        <dbReference type="EMBL" id="CAI5787826.1"/>
    </source>
</evidence>
<reference evidence="2" key="1">
    <citation type="submission" date="2022-12" db="EMBL/GenBank/DDBJ databases">
        <authorList>
            <person name="Alioto T."/>
            <person name="Alioto T."/>
            <person name="Gomez Garrido J."/>
        </authorList>
    </citation>
    <scope>NUCLEOTIDE SEQUENCE</scope>
</reference>
<protein>
    <submittedName>
        <fullName evidence="2">Uncharacterized protein</fullName>
    </submittedName>
</protein>
<feature type="region of interest" description="Disordered" evidence="1">
    <location>
        <begin position="1"/>
        <end position="72"/>
    </location>
</feature>
<keyword evidence="3" id="KW-1185">Reference proteome</keyword>
<organism evidence="2 3">
    <name type="scientific">Podarcis lilfordi</name>
    <name type="common">Lilford's wall lizard</name>
    <dbReference type="NCBI Taxonomy" id="74358"/>
    <lineage>
        <taxon>Eukaryota</taxon>
        <taxon>Metazoa</taxon>
        <taxon>Chordata</taxon>
        <taxon>Craniata</taxon>
        <taxon>Vertebrata</taxon>
        <taxon>Euteleostomi</taxon>
        <taxon>Lepidosauria</taxon>
        <taxon>Squamata</taxon>
        <taxon>Bifurcata</taxon>
        <taxon>Unidentata</taxon>
        <taxon>Episquamata</taxon>
        <taxon>Laterata</taxon>
        <taxon>Lacertibaenia</taxon>
        <taxon>Lacertidae</taxon>
        <taxon>Podarcis</taxon>
    </lineage>
</organism>
<evidence type="ECO:0000313" key="3">
    <source>
        <dbReference type="Proteomes" id="UP001178461"/>
    </source>
</evidence>
<dbReference type="AlphaFoldDB" id="A0AA35PGA2"/>
<gene>
    <name evidence="2" type="ORF">PODLI_1B025635</name>
</gene>
<name>A0AA35PGA2_9SAUR</name>
<evidence type="ECO:0000256" key="1">
    <source>
        <dbReference type="SAM" id="MobiDB-lite"/>
    </source>
</evidence>
<feature type="compositionally biased region" description="Basic residues" evidence="1">
    <location>
        <begin position="27"/>
        <end position="36"/>
    </location>
</feature>
<accession>A0AA35PGA2</accession>
<sequence length="72" mass="7772">MPLSALASGGCLRRLPSASSFQQEHRLSRRHTQARSRKPEEEPGGGGGGGCPSHLIRVKSHPEGQKHNTCMK</sequence>
<dbReference type="Proteomes" id="UP001178461">
    <property type="component" value="Chromosome 11"/>
</dbReference>
<dbReference type="EMBL" id="OX395136">
    <property type="protein sequence ID" value="CAI5787826.1"/>
    <property type="molecule type" value="Genomic_DNA"/>
</dbReference>
<proteinExistence type="predicted"/>